<keyword evidence="3" id="KW-1185">Reference proteome</keyword>
<proteinExistence type="predicted"/>
<gene>
    <name evidence="2" type="ORF">QN277_018731</name>
</gene>
<name>A0AAE1MPM0_9FABA</name>
<feature type="compositionally biased region" description="Pro residues" evidence="1">
    <location>
        <begin position="61"/>
        <end position="75"/>
    </location>
</feature>
<comment type="caution">
    <text evidence="2">The sequence shown here is derived from an EMBL/GenBank/DDBJ whole genome shotgun (WGS) entry which is preliminary data.</text>
</comment>
<dbReference type="EMBL" id="JAWXYG010000004">
    <property type="protein sequence ID" value="KAK4275692.1"/>
    <property type="molecule type" value="Genomic_DNA"/>
</dbReference>
<dbReference type="AlphaFoldDB" id="A0AAE1MPM0"/>
<dbReference type="Proteomes" id="UP001293593">
    <property type="component" value="Unassembled WGS sequence"/>
</dbReference>
<protein>
    <submittedName>
        <fullName evidence="2">Uncharacterized protein</fullName>
    </submittedName>
</protein>
<sequence length="75" mass="7808">MSRHRRKASLVLPPDIMAGGEDLSKPFDLNDNQPGTGGGTTSGNTISNPQAHKQESSLTHPPAPAKKPPPPGKST</sequence>
<reference evidence="2" key="1">
    <citation type="submission" date="2023-10" db="EMBL/GenBank/DDBJ databases">
        <title>Chromosome-level genome of the transformable northern wattle, Acacia crassicarpa.</title>
        <authorList>
            <person name="Massaro I."/>
            <person name="Sinha N.R."/>
            <person name="Poethig S."/>
            <person name="Leichty A.R."/>
        </authorList>
    </citation>
    <scope>NUCLEOTIDE SEQUENCE</scope>
    <source>
        <strain evidence="2">Acra3RX</strain>
        <tissue evidence="2">Leaf</tissue>
    </source>
</reference>
<feature type="region of interest" description="Disordered" evidence="1">
    <location>
        <begin position="1"/>
        <end position="75"/>
    </location>
</feature>
<evidence type="ECO:0000313" key="2">
    <source>
        <dbReference type="EMBL" id="KAK4275692.1"/>
    </source>
</evidence>
<organism evidence="2 3">
    <name type="scientific">Acacia crassicarpa</name>
    <name type="common">northern wattle</name>
    <dbReference type="NCBI Taxonomy" id="499986"/>
    <lineage>
        <taxon>Eukaryota</taxon>
        <taxon>Viridiplantae</taxon>
        <taxon>Streptophyta</taxon>
        <taxon>Embryophyta</taxon>
        <taxon>Tracheophyta</taxon>
        <taxon>Spermatophyta</taxon>
        <taxon>Magnoliopsida</taxon>
        <taxon>eudicotyledons</taxon>
        <taxon>Gunneridae</taxon>
        <taxon>Pentapetalae</taxon>
        <taxon>rosids</taxon>
        <taxon>fabids</taxon>
        <taxon>Fabales</taxon>
        <taxon>Fabaceae</taxon>
        <taxon>Caesalpinioideae</taxon>
        <taxon>mimosoid clade</taxon>
        <taxon>Acacieae</taxon>
        <taxon>Acacia</taxon>
    </lineage>
</organism>
<evidence type="ECO:0000256" key="1">
    <source>
        <dbReference type="SAM" id="MobiDB-lite"/>
    </source>
</evidence>
<evidence type="ECO:0000313" key="3">
    <source>
        <dbReference type="Proteomes" id="UP001293593"/>
    </source>
</evidence>
<accession>A0AAE1MPM0</accession>
<feature type="compositionally biased region" description="Polar residues" evidence="1">
    <location>
        <begin position="46"/>
        <end position="59"/>
    </location>
</feature>